<organism evidence="1 2">
    <name type="scientific">Christensenella minuta</name>
    <dbReference type="NCBI Taxonomy" id="626937"/>
    <lineage>
        <taxon>Bacteria</taxon>
        <taxon>Bacillati</taxon>
        <taxon>Bacillota</taxon>
        <taxon>Clostridia</taxon>
        <taxon>Christensenellales</taxon>
        <taxon>Christensenellaceae</taxon>
        <taxon>Christensenella</taxon>
    </lineage>
</organism>
<comment type="caution">
    <text evidence="1">The sequence shown here is derived from an EMBL/GenBank/DDBJ whole genome shotgun (WGS) entry which is preliminary data.</text>
</comment>
<reference evidence="2" key="1">
    <citation type="submission" date="2016-02" db="EMBL/GenBank/DDBJ databases">
        <authorList>
            <person name="Mitreva M."/>
            <person name="Pepin K.H."/>
            <person name="Mihindukulasuriya K.A."/>
            <person name="Fulton R."/>
            <person name="Fronick C."/>
            <person name="O'Laughlin M."/>
            <person name="Miner T."/>
            <person name="Herter B."/>
            <person name="Rosa B.A."/>
            <person name="Cordes M."/>
            <person name="Tomlinson C."/>
            <person name="Wollam A."/>
            <person name="Palsikar V.B."/>
            <person name="Mardis E.R."/>
            <person name="Wilson R.K."/>
        </authorList>
    </citation>
    <scope>NUCLEOTIDE SEQUENCE [LARGE SCALE GENOMIC DNA]</scope>
    <source>
        <strain evidence="2">DSM 22607</strain>
    </source>
</reference>
<evidence type="ECO:0000313" key="1">
    <source>
        <dbReference type="EMBL" id="KXK64514.1"/>
    </source>
</evidence>
<gene>
    <name evidence="1" type="ORF">HMPREF3293_02593</name>
</gene>
<accession>A0A136Q1R4</accession>
<keyword evidence="2" id="KW-1185">Reference proteome</keyword>
<dbReference type="Proteomes" id="UP000070366">
    <property type="component" value="Unassembled WGS sequence"/>
</dbReference>
<sequence>MPYMGKEEKMERKRECSGICPVCGFQLVFEEGVCYCPCEYCGYKCSRCKKEEEKNQ</sequence>
<name>A0A136Q1R4_9FIRM</name>
<dbReference type="AlphaFoldDB" id="A0A136Q1R4"/>
<dbReference type="EMBL" id="LSZW01000064">
    <property type="protein sequence ID" value="KXK64514.1"/>
    <property type="molecule type" value="Genomic_DNA"/>
</dbReference>
<protein>
    <submittedName>
        <fullName evidence="1">Uncharacterized protein</fullName>
    </submittedName>
</protein>
<evidence type="ECO:0000313" key="2">
    <source>
        <dbReference type="Proteomes" id="UP000070366"/>
    </source>
</evidence>
<proteinExistence type="predicted"/>
<dbReference type="STRING" id="626937.HMPREF3293_02593"/>